<dbReference type="AlphaFoldDB" id="A0A7J7M907"/>
<reference evidence="1 2" key="1">
    <citation type="journal article" date="2020" name="IScience">
        <title>Genome Sequencing of the Endangered Kingdonia uniflora (Circaeasteraceae, Ranunculales) Reveals Potential Mechanisms of Evolutionary Specialization.</title>
        <authorList>
            <person name="Sun Y."/>
            <person name="Deng T."/>
            <person name="Zhang A."/>
            <person name="Moore M.J."/>
            <person name="Landis J.B."/>
            <person name="Lin N."/>
            <person name="Zhang H."/>
            <person name="Zhang X."/>
            <person name="Huang J."/>
            <person name="Zhang X."/>
            <person name="Sun H."/>
            <person name="Wang H."/>
        </authorList>
    </citation>
    <scope>NUCLEOTIDE SEQUENCE [LARGE SCALE GENOMIC DNA]</scope>
    <source>
        <strain evidence="1">TB1705</strain>
        <tissue evidence="1">Leaf</tissue>
    </source>
</reference>
<organism evidence="1 2">
    <name type="scientific">Kingdonia uniflora</name>
    <dbReference type="NCBI Taxonomy" id="39325"/>
    <lineage>
        <taxon>Eukaryota</taxon>
        <taxon>Viridiplantae</taxon>
        <taxon>Streptophyta</taxon>
        <taxon>Embryophyta</taxon>
        <taxon>Tracheophyta</taxon>
        <taxon>Spermatophyta</taxon>
        <taxon>Magnoliopsida</taxon>
        <taxon>Ranunculales</taxon>
        <taxon>Circaeasteraceae</taxon>
        <taxon>Kingdonia</taxon>
    </lineage>
</organism>
<dbReference type="Proteomes" id="UP000541444">
    <property type="component" value="Unassembled WGS sequence"/>
</dbReference>
<name>A0A7J7M907_9MAGN</name>
<accession>A0A7J7M907</accession>
<evidence type="ECO:0000313" key="1">
    <source>
        <dbReference type="EMBL" id="KAF6151369.1"/>
    </source>
</evidence>
<proteinExistence type="predicted"/>
<dbReference type="EMBL" id="JACGCM010001697">
    <property type="protein sequence ID" value="KAF6151369.1"/>
    <property type="molecule type" value="Genomic_DNA"/>
</dbReference>
<sequence length="156" mass="17520">MRAKFISKSGNFSMITKGSSIWAGVRGAIENVRAHSGWVIGDGASIDLWRENWCSPISLIDWINNDCIPWNDLHAKELSGPFKTKVNQRGGTHFLPKRLFILDLLCGAGDYAMEGFLRMTKCKEKVLHWLLDTTYARTTLNPFNICSGNVHSASIY</sequence>
<comment type="caution">
    <text evidence="1">The sequence shown here is derived from an EMBL/GenBank/DDBJ whole genome shotgun (WGS) entry which is preliminary data.</text>
</comment>
<evidence type="ECO:0000313" key="2">
    <source>
        <dbReference type="Proteomes" id="UP000541444"/>
    </source>
</evidence>
<keyword evidence="2" id="KW-1185">Reference proteome</keyword>
<gene>
    <name evidence="1" type="ORF">GIB67_040642</name>
</gene>
<protein>
    <submittedName>
        <fullName evidence="1">Uncharacterized protein</fullName>
    </submittedName>
</protein>